<keyword evidence="6" id="KW-0067">ATP-binding</keyword>
<dbReference type="Gene3D" id="3.40.50.300">
    <property type="entry name" value="P-loop containing nucleotide triphosphate hydrolases"/>
    <property type="match status" value="2"/>
</dbReference>
<dbReference type="PANTHER" id="PTHR13710">
    <property type="entry name" value="DNA HELICASE RECQ FAMILY MEMBER"/>
    <property type="match status" value="1"/>
</dbReference>
<evidence type="ECO:0000256" key="11">
    <source>
        <dbReference type="ARBA" id="ARBA00044535"/>
    </source>
</evidence>
<evidence type="ECO:0000256" key="7">
    <source>
        <dbReference type="ARBA" id="ARBA00023125"/>
    </source>
</evidence>
<dbReference type="Gene3D" id="1.10.10.10">
    <property type="entry name" value="Winged helix-like DNA-binding domain superfamily/Winged helix DNA-binding domain"/>
    <property type="match status" value="1"/>
</dbReference>
<keyword evidence="5 15" id="KW-0347">Helicase</keyword>
<dbReference type="GO" id="GO:0043138">
    <property type="term" value="F:3'-5' DNA helicase activity"/>
    <property type="evidence" value="ECO:0007669"/>
    <property type="project" value="UniProtKB-EC"/>
</dbReference>
<dbReference type="InterPro" id="IPR001650">
    <property type="entry name" value="Helicase_C-like"/>
</dbReference>
<dbReference type="EC" id="5.6.2.4" evidence="10"/>
<dbReference type="PROSITE" id="PS51194">
    <property type="entry name" value="HELICASE_CTER"/>
    <property type="match status" value="1"/>
</dbReference>
<keyword evidence="8" id="KW-0413">Isomerase</keyword>
<dbReference type="Pfam" id="PF00270">
    <property type="entry name" value="DEAD"/>
    <property type="match status" value="1"/>
</dbReference>
<keyword evidence="7" id="KW-0238">DNA-binding</keyword>
<evidence type="ECO:0000256" key="1">
    <source>
        <dbReference type="ARBA" id="ARBA00005446"/>
    </source>
</evidence>
<accession>A0A9D2L4W5</accession>
<organism evidence="15 16">
    <name type="scientific">Candidatus Alistipes avicola</name>
    <dbReference type="NCBI Taxonomy" id="2838432"/>
    <lineage>
        <taxon>Bacteria</taxon>
        <taxon>Pseudomonadati</taxon>
        <taxon>Bacteroidota</taxon>
        <taxon>Bacteroidia</taxon>
        <taxon>Bacteroidales</taxon>
        <taxon>Rikenellaceae</taxon>
        <taxon>Alistipes</taxon>
    </lineage>
</organism>
<dbReference type="GO" id="GO:0005524">
    <property type="term" value="F:ATP binding"/>
    <property type="evidence" value="ECO:0007669"/>
    <property type="project" value="UniProtKB-KW"/>
</dbReference>
<dbReference type="InterPro" id="IPR014001">
    <property type="entry name" value="Helicase_ATP-bd"/>
</dbReference>
<reference evidence="15" key="1">
    <citation type="journal article" date="2021" name="PeerJ">
        <title>Extensive microbial diversity within the chicken gut microbiome revealed by metagenomics and culture.</title>
        <authorList>
            <person name="Gilroy R."/>
            <person name="Ravi A."/>
            <person name="Getino M."/>
            <person name="Pursley I."/>
            <person name="Horton D.L."/>
            <person name="Alikhan N.F."/>
            <person name="Baker D."/>
            <person name="Gharbi K."/>
            <person name="Hall N."/>
            <person name="Watson M."/>
            <person name="Adriaenssens E.M."/>
            <person name="Foster-Nyarko E."/>
            <person name="Jarju S."/>
            <person name="Secka A."/>
            <person name="Antonio M."/>
            <person name="Oren A."/>
            <person name="Chaudhuri R.R."/>
            <person name="La Ragione R."/>
            <person name="Hildebrand F."/>
            <person name="Pallen M.J."/>
        </authorList>
    </citation>
    <scope>NUCLEOTIDE SEQUENCE</scope>
    <source>
        <strain evidence="15">CHK169-11906</strain>
    </source>
</reference>
<evidence type="ECO:0000256" key="4">
    <source>
        <dbReference type="ARBA" id="ARBA00022801"/>
    </source>
</evidence>
<proteinExistence type="inferred from homology"/>
<dbReference type="SMART" id="SM00490">
    <property type="entry name" value="HELICc"/>
    <property type="match status" value="1"/>
</dbReference>
<dbReference type="GO" id="GO:0005737">
    <property type="term" value="C:cytoplasm"/>
    <property type="evidence" value="ECO:0007669"/>
    <property type="project" value="TreeGrafter"/>
</dbReference>
<evidence type="ECO:0000313" key="16">
    <source>
        <dbReference type="Proteomes" id="UP000824259"/>
    </source>
</evidence>
<dbReference type="CDD" id="cd18794">
    <property type="entry name" value="SF2_C_RecQ"/>
    <property type="match status" value="1"/>
</dbReference>
<dbReference type="GO" id="GO:0046872">
    <property type="term" value="F:metal ion binding"/>
    <property type="evidence" value="ECO:0007669"/>
    <property type="project" value="UniProtKB-KW"/>
</dbReference>
<dbReference type="GO" id="GO:0043590">
    <property type="term" value="C:bacterial nucleoid"/>
    <property type="evidence" value="ECO:0007669"/>
    <property type="project" value="TreeGrafter"/>
</dbReference>
<dbReference type="InterPro" id="IPR004589">
    <property type="entry name" value="DNA_helicase_ATP-dep_RecQ"/>
</dbReference>
<dbReference type="CDD" id="cd17920">
    <property type="entry name" value="DEXHc_RecQ"/>
    <property type="match status" value="1"/>
</dbReference>
<comment type="catalytic activity">
    <reaction evidence="9">
        <text>Couples ATP hydrolysis with the unwinding of duplex DNA by translocating in the 3'-5' direction.</text>
        <dbReference type="EC" id="5.6.2.4"/>
    </reaction>
</comment>
<dbReference type="SMART" id="SM00487">
    <property type="entry name" value="DEXDc"/>
    <property type="match status" value="1"/>
</dbReference>
<feature type="domain" description="Helicase ATP-binding" evidence="13">
    <location>
        <begin position="33"/>
        <end position="201"/>
    </location>
</feature>
<keyword evidence="3" id="KW-0547">Nucleotide-binding</keyword>
<dbReference type="FunFam" id="3.40.50.300:FF:001389">
    <property type="entry name" value="ATP-dependent DNA helicase RecQ"/>
    <property type="match status" value="1"/>
</dbReference>
<dbReference type="Pfam" id="PF00271">
    <property type="entry name" value="Helicase_C"/>
    <property type="match status" value="1"/>
</dbReference>
<keyword evidence="4" id="KW-0378">Hydrolase</keyword>
<evidence type="ECO:0000256" key="5">
    <source>
        <dbReference type="ARBA" id="ARBA00022806"/>
    </source>
</evidence>
<dbReference type="AlphaFoldDB" id="A0A9D2L4W5"/>
<dbReference type="GO" id="GO:0016787">
    <property type="term" value="F:hydrolase activity"/>
    <property type="evidence" value="ECO:0007669"/>
    <property type="project" value="UniProtKB-KW"/>
</dbReference>
<dbReference type="GO" id="GO:0006310">
    <property type="term" value="P:DNA recombination"/>
    <property type="evidence" value="ECO:0007669"/>
    <property type="project" value="InterPro"/>
</dbReference>
<dbReference type="GO" id="GO:0009378">
    <property type="term" value="F:four-way junction helicase activity"/>
    <property type="evidence" value="ECO:0007669"/>
    <property type="project" value="TreeGrafter"/>
</dbReference>
<evidence type="ECO:0000313" key="15">
    <source>
        <dbReference type="EMBL" id="HJA99263.1"/>
    </source>
</evidence>
<dbReference type="InterPro" id="IPR011545">
    <property type="entry name" value="DEAD/DEAH_box_helicase_dom"/>
</dbReference>
<protein>
    <recommendedName>
        <fullName evidence="11">ATP-dependent DNA helicase RecQ</fullName>
        <ecNumber evidence="10">5.6.2.4</ecNumber>
    </recommendedName>
    <alternativeName>
        <fullName evidence="12">DNA 3'-5' helicase RecQ</fullName>
    </alternativeName>
</protein>
<dbReference type="SUPFAM" id="SSF52540">
    <property type="entry name" value="P-loop containing nucleoside triphosphate hydrolases"/>
    <property type="match status" value="1"/>
</dbReference>
<dbReference type="PANTHER" id="PTHR13710:SF105">
    <property type="entry name" value="ATP-DEPENDENT DNA HELICASE Q1"/>
    <property type="match status" value="1"/>
</dbReference>
<dbReference type="EMBL" id="DWYR01000020">
    <property type="protein sequence ID" value="HJA99263.1"/>
    <property type="molecule type" value="Genomic_DNA"/>
</dbReference>
<evidence type="ECO:0000256" key="10">
    <source>
        <dbReference type="ARBA" id="ARBA00034808"/>
    </source>
</evidence>
<dbReference type="Pfam" id="PF16124">
    <property type="entry name" value="RecQ_Zn_bind"/>
    <property type="match status" value="1"/>
</dbReference>
<dbReference type="Proteomes" id="UP000824259">
    <property type="component" value="Unassembled WGS sequence"/>
</dbReference>
<dbReference type="NCBIfam" id="TIGR00614">
    <property type="entry name" value="recQ_fam"/>
    <property type="match status" value="1"/>
</dbReference>
<dbReference type="GO" id="GO:0003677">
    <property type="term" value="F:DNA binding"/>
    <property type="evidence" value="ECO:0007669"/>
    <property type="project" value="UniProtKB-KW"/>
</dbReference>
<dbReference type="GO" id="GO:0006281">
    <property type="term" value="P:DNA repair"/>
    <property type="evidence" value="ECO:0007669"/>
    <property type="project" value="TreeGrafter"/>
</dbReference>
<evidence type="ECO:0000256" key="2">
    <source>
        <dbReference type="ARBA" id="ARBA00022723"/>
    </source>
</evidence>
<keyword evidence="2" id="KW-0479">Metal-binding</keyword>
<evidence type="ECO:0000256" key="3">
    <source>
        <dbReference type="ARBA" id="ARBA00022741"/>
    </source>
</evidence>
<dbReference type="InterPro" id="IPR036388">
    <property type="entry name" value="WH-like_DNA-bd_sf"/>
</dbReference>
<sequence>MDSSNDQIRRQITEVLKRYWGFTSFRSVQEQIILSVLARRDTLALMPTGGGKSLTYQIPGLVNDGICLVVTPLIALMKDQVDRLRKMGIQATAVHSGLSAHQIDIALDNCVYGDMKFLYVAPERLTSEAFRLRIRRMKVSLLAVDEAHCISQWGYDFRPSYLRIAELREMLPDTPVLALTASATPRVAEDIMEKLRFTTPHLIRSSFSRPNLSYSVRRTDDKNEQLLRIIRNVGGTGIVYVRTREGAEQIASFLREEGIPAGFYHGGLGHAERTMRQDDWITGKSPVMVATNAFGMGIDKADVRYVVHYSMCDSLESYYQEAGRAGRDGNRSYAVLLISPGDEGRIAKRFEAEFPPLDKIRTIYEKVCNYLQIAIGDGAQSGFPFNLPDFCAREHLYTGTVQNALKILRQNGYMTLTDEMENPARILFCVSRDELYRIRVDRNDLDHFIRTLLRLYEGVFTDFRPINEQEIATWSGYTPQKVRELLQRLWQLRLIRYIPSNRSAILYMDEERLPTADLYISPESYRRRQELTRERFEQMLAYASNETTCRSLFLERYFGAEDPHDCGICDLCLARKRAARGKEPDMNKLREELMQRLTTETLEPQEVASALPYPPEKIAEAIGKLRDEGKIYLNGEGKITINR</sequence>
<evidence type="ECO:0000256" key="8">
    <source>
        <dbReference type="ARBA" id="ARBA00023235"/>
    </source>
</evidence>
<evidence type="ECO:0000256" key="9">
    <source>
        <dbReference type="ARBA" id="ARBA00034617"/>
    </source>
</evidence>
<feature type="domain" description="Helicase C-terminal" evidence="14">
    <location>
        <begin position="225"/>
        <end position="368"/>
    </location>
</feature>
<dbReference type="InterPro" id="IPR027417">
    <property type="entry name" value="P-loop_NTPase"/>
</dbReference>
<dbReference type="GO" id="GO:0030894">
    <property type="term" value="C:replisome"/>
    <property type="evidence" value="ECO:0007669"/>
    <property type="project" value="TreeGrafter"/>
</dbReference>
<gene>
    <name evidence="15" type="ORF">H9779_06685</name>
</gene>
<dbReference type="InterPro" id="IPR032284">
    <property type="entry name" value="RecQ_Zn-bd"/>
</dbReference>
<comment type="caution">
    <text evidence="15">The sequence shown here is derived from an EMBL/GenBank/DDBJ whole genome shotgun (WGS) entry which is preliminary data.</text>
</comment>
<comment type="similarity">
    <text evidence="1">Belongs to the helicase family. RecQ subfamily.</text>
</comment>
<evidence type="ECO:0000259" key="13">
    <source>
        <dbReference type="PROSITE" id="PS51192"/>
    </source>
</evidence>
<name>A0A9D2L4W5_9BACT</name>
<dbReference type="PROSITE" id="PS51192">
    <property type="entry name" value="HELICASE_ATP_BIND_1"/>
    <property type="match status" value="1"/>
</dbReference>
<evidence type="ECO:0000259" key="14">
    <source>
        <dbReference type="PROSITE" id="PS51194"/>
    </source>
</evidence>
<evidence type="ECO:0000256" key="6">
    <source>
        <dbReference type="ARBA" id="ARBA00022840"/>
    </source>
</evidence>
<evidence type="ECO:0000256" key="12">
    <source>
        <dbReference type="ARBA" id="ARBA00044550"/>
    </source>
</evidence>
<reference evidence="15" key="2">
    <citation type="submission" date="2021-04" db="EMBL/GenBank/DDBJ databases">
        <authorList>
            <person name="Gilroy R."/>
        </authorList>
    </citation>
    <scope>NUCLEOTIDE SEQUENCE</scope>
    <source>
        <strain evidence="15">CHK169-11906</strain>
    </source>
</reference>